<evidence type="ECO:0000259" key="2">
    <source>
        <dbReference type="Pfam" id="PF22881"/>
    </source>
</evidence>
<dbReference type="AlphaFoldDB" id="A0A1C3CT48"/>
<dbReference type="InterPro" id="IPR049782">
    <property type="entry name" value="FilE-like"/>
</dbReference>
<dbReference type="STRING" id="1891224.BBP83_13295"/>
<feature type="domain" description="FilE C-terminal" evidence="2">
    <location>
        <begin position="296"/>
        <end position="458"/>
    </location>
</feature>
<dbReference type="InterPro" id="IPR055226">
    <property type="entry name" value="FilE_C"/>
</dbReference>
<sequence>MKGNLFIKSVLAVCMLQVSTSNAGTFHTIIGPDGRPMVVQMPDSPTAKKSVNQPLEPIKQLQINPVETKSIEVIPHDVLPKSTPPLNPQQEQKVQKVVHDLESRLHENTYIPVVQKSSPNLQKISIQPEQLEASKTLATQTVKPAFDKRAMQTAPQTFIESDVAVKQIPVANLPKAMVSAPLHSIDTLKPEVQKKSASLLNVVPQTLLKKPAEAVQQTSLNTTQPTGFSAINGEQYVNSEYLEDKEFNLDGKKRFYAMPEGVIDTKIGSTRMQMVEREKGVSKSMIESIFKSNRSIEKGPVTLSTSYYRVSKDEAVTGLGQRCFQDKQIKKAKSLKAQSEVNVWPRPPLNDEFDFDVVKIDHSIQNIQINSYASKQNNPTFYWPFVVFLDEQGCVLEGAGGYKNNDSGADSLYRERIEGVIQVPKKTEYILLTPLATAIDVEQRALTNYGQLKLIAIR</sequence>
<protein>
    <recommendedName>
        <fullName evidence="2">FilE C-terminal domain-containing protein</fullName>
    </recommendedName>
</protein>
<feature type="signal peptide" evidence="1">
    <location>
        <begin position="1"/>
        <end position="23"/>
    </location>
</feature>
<dbReference type="RefSeq" id="WP_068889726.1">
    <property type="nucleotide sequence ID" value="NZ_CBCRUU010000017.1"/>
</dbReference>
<organism evidence="3 4">
    <name type="scientific">Acinetobacter celticus</name>
    <dbReference type="NCBI Taxonomy" id="1891224"/>
    <lineage>
        <taxon>Bacteria</taxon>
        <taxon>Pseudomonadati</taxon>
        <taxon>Pseudomonadota</taxon>
        <taxon>Gammaproteobacteria</taxon>
        <taxon>Moraxellales</taxon>
        <taxon>Moraxellaceae</taxon>
        <taxon>Acinetobacter</taxon>
    </lineage>
</organism>
<proteinExistence type="predicted"/>
<name>A0A1C3CT48_9GAMM</name>
<gene>
    <name evidence="3" type="ORF">BBP83_13295</name>
</gene>
<comment type="caution">
    <text evidence="3">The sequence shown here is derived from an EMBL/GenBank/DDBJ whole genome shotgun (WGS) entry which is preliminary data.</text>
</comment>
<evidence type="ECO:0000256" key="1">
    <source>
        <dbReference type="SAM" id="SignalP"/>
    </source>
</evidence>
<feature type="chain" id="PRO_5008671600" description="FilE C-terminal domain-containing protein" evidence="1">
    <location>
        <begin position="24"/>
        <end position="458"/>
    </location>
</feature>
<dbReference type="EMBL" id="MBDL01000014">
    <property type="protein sequence ID" value="ODA11922.1"/>
    <property type="molecule type" value="Genomic_DNA"/>
</dbReference>
<accession>A0A1C3CT48</accession>
<keyword evidence="4" id="KW-1185">Reference proteome</keyword>
<keyword evidence="1" id="KW-0732">Signal</keyword>
<reference evidence="3 4" key="1">
    <citation type="submission" date="2016-07" db="EMBL/GenBank/DDBJ databases">
        <title>Acinetobacter sp. ANC 4603.</title>
        <authorList>
            <person name="Radolfova-Krizova L."/>
            <person name="Nemec A."/>
        </authorList>
    </citation>
    <scope>NUCLEOTIDE SEQUENCE [LARGE SCALE GENOMIC DNA]</scope>
    <source>
        <strain evidence="3 4">ANC 4603</strain>
    </source>
</reference>
<dbReference type="NCBIfam" id="NF033645">
    <property type="entry name" value="pilus_FilE"/>
    <property type="match status" value="1"/>
</dbReference>
<dbReference type="Pfam" id="PF22881">
    <property type="entry name" value="FilE_C"/>
    <property type="match status" value="1"/>
</dbReference>
<dbReference type="Proteomes" id="UP000186553">
    <property type="component" value="Unassembled WGS sequence"/>
</dbReference>
<evidence type="ECO:0000313" key="4">
    <source>
        <dbReference type="Proteomes" id="UP000186553"/>
    </source>
</evidence>
<dbReference type="OrthoDB" id="6711556at2"/>
<evidence type="ECO:0000313" key="3">
    <source>
        <dbReference type="EMBL" id="ODA11922.1"/>
    </source>
</evidence>